<dbReference type="CDD" id="cd03801">
    <property type="entry name" value="GT4_PimA-like"/>
    <property type="match status" value="1"/>
</dbReference>
<proteinExistence type="predicted"/>
<evidence type="ECO:0000313" key="4">
    <source>
        <dbReference type="Proteomes" id="UP000178565"/>
    </source>
</evidence>
<accession>A0A1F5KL31</accession>
<dbReference type="Pfam" id="PF13439">
    <property type="entry name" value="Glyco_transf_4"/>
    <property type="match status" value="1"/>
</dbReference>
<dbReference type="Pfam" id="PF00534">
    <property type="entry name" value="Glycos_transf_1"/>
    <property type="match status" value="1"/>
</dbReference>
<comment type="caution">
    <text evidence="3">The sequence shown here is derived from an EMBL/GenBank/DDBJ whole genome shotgun (WGS) entry which is preliminary data.</text>
</comment>
<dbReference type="SUPFAM" id="SSF53756">
    <property type="entry name" value="UDP-Glycosyltransferase/glycogen phosphorylase"/>
    <property type="match status" value="1"/>
</dbReference>
<dbReference type="GO" id="GO:0016757">
    <property type="term" value="F:glycosyltransferase activity"/>
    <property type="evidence" value="ECO:0007669"/>
    <property type="project" value="InterPro"/>
</dbReference>
<sequence>MNILIFSWRGPGHPNAGGAEISTHEHAKEWARAGHDVTLFTSSYVGSKKKETVDGVSIIREGHQVFGVHLKGLRWYLFGKHKRYDLVIDQFHGIPFFTPLFVRAKKLAFIHEVAKEVWWLNSWQKPLNLIPAILGTIFEPLVFRFFYRNVPFMTVSQSTKKDLIGWGIAGRDIKVIHNGVNIPKVEITAKEKRKTLIFLGALSKDKGIEDAIKVFSKIAEKKTNFQFWVVGKSDPEYLKFLKKGCKDANIQNKVKFWGYVWENKKFELLSKAHVLINPSIREGWGLVVIEAAAVGTPTVAFDVPGLRDSIIEGKTGLLCSKNTVDDLVENILELVENKQKYLKMRREAISYSRNFSWKKAGQESLKFIEAIVK</sequence>
<dbReference type="InterPro" id="IPR028098">
    <property type="entry name" value="Glyco_trans_4-like_N"/>
</dbReference>
<name>A0A1F5KL31_9BACT</name>
<dbReference type="InterPro" id="IPR001296">
    <property type="entry name" value="Glyco_trans_1"/>
</dbReference>
<dbReference type="PANTHER" id="PTHR45947:SF3">
    <property type="entry name" value="SULFOQUINOVOSYL TRANSFERASE SQD2"/>
    <property type="match status" value="1"/>
</dbReference>
<dbReference type="STRING" id="1797785.A3B45_03545"/>
<evidence type="ECO:0000313" key="3">
    <source>
        <dbReference type="EMBL" id="OGE41638.1"/>
    </source>
</evidence>
<dbReference type="InterPro" id="IPR050194">
    <property type="entry name" value="Glycosyltransferase_grp1"/>
</dbReference>
<dbReference type="EMBL" id="MFDM01000034">
    <property type="protein sequence ID" value="OGE41638.1"/>
    <property type="molecule type" value="Genomic_DNA"/>
</dbReference>
<feature type="domain" description="Glycosyl transferase family 1" evidence="1">
    <location>
        <begin position="188"/>
        <end position="348"/>
    </location>
</feature>
<protein>
    <recommendedName>
        <fullName evidence="5">Glycosyl transferase family 1 domain-containing protein</fullName>
    </recommendedName>
</protein>
<gene>
    <name evidence="3" type="ORF">A3B45_03545</name>
</gene>
<evidence type="ECO:0008006" key="5">
    <source>
        <dbReference type="Google" id="ProtNLM"/>
    </source>
</evidence>
<evidence type="ECO:0000259" key="1">
    <source>
        <dbReference type="Pfam" id="PF00534"/>
    </source>
</evidence>
<dbReference type="Gene3D" id="3.40.50.2000">
    <property type="entry name" value="Glycogen Phosphorylase B"/>
    <property type="match status" value="2"/>
</dbReference>
<dbReference type="PANTHER" id="PTHR45947">
    <property type="entry name" value="SULFOQUINOVOSYL TRANSFERASE SQD2"/>
    <property type="match status" value="1"/>
</dbReference>
<feature type="domain" description="Glycosyltransferase subfamily 4-like N-terminal" evidence="2">
    <location>
        <begin position="17"/>
        <end position="181"/>
    </location>
</feature>
<dbReference type="AlphaFoldDB" id="A0A1F5KL31"/>
<organism evidence="3 4">
    <name type="scientific">Candidatus Daviesbacteria bacterium RIFCSPLOWO2_01_FULL_39_12</name>
    <dbReference type="NCBI Taxonomy" id="1797785"/>
    <lineage>
        <taxon>Bacteria</taxon>
        <taxon>Candidatus Daviesiibacteriota</taxon>
    </lineage>
</organism>
<reference evidence="3 4" key="1">
    <citation type="journal article" date="2016" name="Nat. Commun.">
        <title>Thousands of microbial genomes shed light on interconnected biogeochemical processes in an aquifer system.</title>
        <authorList>
            <person name="Anantharaman K."/>
            <person name="Brown C.T."/>
            <person name="Hug L.A."/>
            <person name="Sharon I."/>
            <person name="Castelle C.J."/>
            <person name="Probst A.J."/>
            <person name="Thomas B.C."/>
            <person name="Singh A."/>
            <person name="Wilkins M.J."/>
            <person name="Karaoz U."/>
            <person name="Brodie E.L."/>
            <person name="Williams K.H."/>
            <person name="Hubbard S.S."/>
            <person name="Banfield J.F."/>
        </authorList>
    </citation>
    <scope>NUCLEOTIDE SEQUENCE [LARGE SCALE GENOMIC DNA]</scope>
</reference>
<dbReference type="Proteomes" id="UP000178565">
    <property type="component" value="Unassembled WGS sequence"/>
</dbReference>
<evidence type="ECO:0000259" key="2">
    <source>
        <dbReference type="Pfam" id="PF13439"/>
    </source>
</evidence>